<keyword evidence="14" id="KW-1185">Reference proteome</keyword>
<dbReference type="PIRSF" id="PIRSF500176">
    <property type="entry name" value="L_ASNase"/>
    <property type="match status" value="1"/>
</dbReference>
<dbReference type="PANTHER" id="PTHR11707:SF28">
    <property type="entry name" value="60 KDA LYSOPHOSPHOLIPASE"/>
    <property type="match status" value="1"/>
</dbReference>
<dbReference type="SMART" id="SM00870">
    <property type="entry name" value="Asparaginase"/>
    <property type="match status" value="1"/>
</dbReference>
<evidence type="ECO:0000313" key="13">
    <source>
        <dbReference type="EMBL" id="KAJ4390729.1"/>
    </source>
</evidence>
<dbReference type="Pfam" id="PF17763">
    <property type="entry name" value="Asparaginase_C"/>
    <property type="match status" value="1"/>
</dbReference>
<dbReference type="Gene3D" id="3.40.50.1170">
    <property type="entry name" value="L-asparaginase, N-terminal domain"/>
    <property type="match status" value="1"/>
</dbReference>
<evidence type="ECO:0000256" key="8">
    <source>
        <dbReference type="PROSITE-ProRule" id="PRU10100"/>
    </source>
</evidence>
<dbReference type="SUPFAM" id="SSF53774">
    <property type="entry name" value="Glutaminase/Asparaginase"/>
    <property type="match status" value="1"/>
</dbReference>
<dbReference type="InterPro" id="IPR036152">
    <property type="entry name" value="Asp/glu_Ase-like_sf"/>
</dbReference>
<evidence type="ECO:0000256" key="10">
    <source>
        <dbReference type="SAM" id="SignalP"/>
    </source>
</evidence>
<evidence type="ECO:0000259" key="11">
    <source>
        <dbReference type="Pfam" id="PF00710"/>
    </source>
</evidence>
<dbReference type="PRINTS" id="PR00139">
    <property type="entry name" value="ASNGLNASE"/>
</dbReference>
<name>A0A9W8YRA3_9PEZI</name>
<dbReference type="InterPro" id="IPR040919">
    <property type="entry name" value="Asparaginase_C"/>
</dbReference>
<dbReference type="Pfam" id="PF00710">
    <property type="entry name" value="Asparaginase"/>
    <property type="match status" value="1"/>
</dbReference>
<dbReference type="NCBIfam" id="TIGR00520">
    <property type="entry name" value="asnASE_II"/>
    <property type="match status" value="1"/>
</dbReference>
<feature type="domain" description="L-asparaginase N-terminal" evidence="11">
    <location>
        <begin position="51"/>
        <end position="243"/>
    </location>
</feature>
<dbReference type="InterPro" id="IPR037152">
    <property type="entry name" value="L-asparaginase_N_sf"/>
</dbReference>
<evidence type="ECO:0000256" key="7">
    <source>
        <dbReference type="PROSITE-ProRule" id="PRU10099"/>
    </source>
</evidence>
<gene>
    <name evidence="13" type="ORF">N0V93_004327</name>
</gene>
<dbReference type="FunFam" id="3.40.50.1170:FF:000001">
    <property type="entry name" value="L-asparaginase 2"/>
    <property type="match status" value="1"/>
</dbReference>
<evidence type="ECO:0000256" key="9">
    <source>
        <dbReference type="RuleBase" id="RU004456"/>
    </source>
</evidence>
<dbReference type="CDD" id="cd08964">
    <property type="entry name" value="L-asparaginase_II"/>
    <property type="match status" value="1"/>
</dbReference>
<feature type="chain" id="PRO_5040761752" description="asparaginase" evidence="10">
    <location>
        <begin position="19"/>
        <end position="374"/>
    </location>
</feature>
<feature type="active site" description="O-isoaspartyl threonine intermediate" evidence="5">
    <location>
        <position position="60"/>
    </location>
</feature>
<keyword evidence="3" id="KW-0378">Hydrolase</keyword>
<dbReference type="InterPro" id="IPR027473">
    <property type="entry name" value="L-asparaginase_C"/>
</dbReference>
<comment type="catalytic activity">
    <reaction evidence="4">
        <text>L-asparagine + H2O = L-aspartate + NH4(+)</text>
        <dbReference type="Rhea" id="RHEA:21016"/>
        <dbReference type="ChEBI" id="CHEBI:15377"/>
        <dbReference type="ChEBI" id="CHEBI:28938"/>
        <dbReference type="ChEBI" id="CHEBI:29991"/>
        <dbReference type="ChEBI" id="CHEBI:58048"/>
        <dbReference type="EC" id="3.5.1.1"/>
    </reaction>
</comment>
<comment type="caution">
    <text evidence="13">The sequence shown here is derived from an EMBL/GenBank/DDBJ whole genome shotgun (WGS) entry which is preliminary data.</text>
</comment>
<keyword evidence="10" id="KW-0732">Signal</keyword>
<dbReference type="AlphaFoldDB" id="A0A9W8YRA3"/>
<reference evidence="13" key="1">
    <citation type="submission" date="2022-10" db="EMBL/GenBank/DDBJ databases">
        <title>Tapping the CABI collections for fungal endophytes: first genome assemblies for Collariella, Neodidymelliopsis, Ascochyta clinopodiicola, Didymella pomorum, Didymosphaeria variabile, Neocosmospora piperis and Neocucurbitaria cava.</title>
        <authorList>
            <person name="Hill R."/>
        </authorList>
    </citation>
    <scope>NUCLEOTIDE SEQUENCE</scope>
    <source>
        <strain evidence="13">IMI 355082</strain>
    </source>
</reference>
<comment type="similarity">
    <text evidence="1 9">Belongs to the asparaginase 1 family.</text>
</comment>
<dbReference type="InterPro" id="IPR004550">
    <property type="entry name" value="AsnASE_II"/>
</dbReference>
<dbReference type="InterPro" id="IPR027474">
    <property type="entry name" value="L-asparaginase_N"/>
</dbReference>
<evidence type="ECO:0000256" key="4">
    <source>
        <dbReference type="ARBA" id="ARBA00049366"/>
    </source>
</evidence>
<evidence type="ECO:0000256" key="3">
    <source>
        <dbReference type="ARBA" id="ARBA00022801"/>
    </source>
</evidence>
<feature type="domain" description="Asparaginase/glutaminase C-terminal" evidence="12">
    <location>
        <begin position="263"/>
        <end position="369"/>
    </location>
</feature>
<evidence type="ECO:0000313" key="14">
    <source>
        <dbReference type="Proteomes" id="UP001140453"/>
    </source>
</evidence>
<proteinExistence type="inferred from homology"/>
<evidence type="ECO:0000256" key="6">
    <source>
        <dbReference type="PIRSR" id="PIRSR001220-2"/>
    </source>
</evidence>
<feature type="signal peptide" evidence="10">
    <location>
        <begin position="1"/>
        <end position="18"/>
    </location>
</feature>
<feature type="active site" evidence="7">
    <location>
        <position position="60"/>
    </location>
</feature>
<dbReference type="PIRSF" id="PIRSF001220">
    <property type="entry name" value="L-ASNase_gatD"/>
    <property type="match status" value="1"/>
</dbReference>
<dbReference type="InterPro" id="IPR027475">
    <property type="entry name" value="Asparaginase/glutaminase_AS2"/>
</dbReference>
<dbReference type="InterPro" id="IPR020827">
    <property type="entry name" value="Asparaginase/glutaminase_AS1"/>
</dbReference>
<dbReference type="OrthoDB" id="542841at2759"/>
<evidence type="ECO:0000259" key="12">
    <source>
        <dbReference type="Pfam" id="PF17763"/>
    </source>
</evidence>
<sequence length="374" mass="38984">MISHTLVSLVACAGTALAAPRPSHASNPSPYPIYTLSKRDTTTSYNASLPNITIYATGGTIAGSANSSAQTTGYQAGALGIETLIDAVPEITSVANVAGVQVSNVGSESITTSILLNISQQVTASLNDPYCQGVVITHGTDTLEESAFFLDLTINSTKPVVFVGAMRPATAVSADGPENLLAAVTLAGSDSAKGRGGMIVLNDRIASTWYTTKTNANALDTFKAYETGFLGYFIDIKPIFYYDAVKPTGKAYFDVTGVTELPQVDVLYGHQDLNVHLATAAVESGAKGLVLAGMGAGGWTDEGTEVLEGLAANNGTKVVVSRRTMDGYVEPQTTEGMYGGGFLNPQKARILLQLALNAGLGETDLRSVFEYDGN</sequence>
<dbReference type="EMBL" id="JAPEVB010000003">
    <property type="protein sequence ID" value="KAJ4390729.1"/>
    <property type="molecule type" value="Genomic_DNA"/>
</dbReference>
<protein>
    <recommendedName>
        <fullName evidence="2">asparaginase</fullName>
        <ecNumber evidence="2">3.5.1.1</ecNumber>
    </recommendedName>
</protein>
<evidence type="ECO:0000256" key="2">
    <source>
        <dbReference type="ARBA" id="ARBA00012920"/>
    </source>
</evidence>
<dbReference type="PANTHER" id="PTHR11707">
    <property type="entry name" value="L-ASPARAGINASE"/>
    <property type="match status" value="1"/>
</dbReference>
<dbReference type="EC" id="3.5.1.1" evidence="2"/>
<dbReference type="InterPro" id="IPR006034">
    <property type="entry name" value="Asparaginase/glutaminase-like"/>
</dbReference>
<organism evidence="13 14">
    <name type="scientific">Gnomoniopsis smithogilvyi</name>
    <dbReference type="NCBI Taxonomy" id="1191159"/>
    <lineage>
        <taxon>Eukaryota</taxon>
        <taxon>Fungi</taxon>
        <taxon>Dikarya</taxon>
        <taxon>Ascomycota</taxon>
        <taxon>Pezizomycotina</taxon>
        <taxon>Sordariomycetes</taxon>
        <taxon>Sordariomycetidae</taxon>
        <taxon>Diaporthales</taxon>
        <taxon>Gnomoniaceae</taxon>
        <taxon>Gnomoniopsis</taxon>
    </lineage>
</organism>
<evidence type="ECO:0000256" key="5">
    <source>
        <dbReference type="PIRSR" id="PIRSR001220-1"/>
    </source>
</evidence>
<accession>A0A9W8YRA3</accession>
<dbReference type="PROSITE" id="PS00917">
    <property type="entry name" value="ASN_GLN_ASE_2"/>
    <property type="match status" value="1"/>
</dbReference>
<dbReference type="PROSITE" id="PS51732">
    <property type="entry name" value="ASN_GLN_ASE_3"/>
    <property type="match status" value="1"/>
</dbReference>
<feature type="active site" evidence="8">
    <location>
        <position position="140"/>
    </location>
</feature>
<evidence type="ECO:0000256" key="1">
    <source>
        <dbReference type="ARBA" id="ARBA00010518"/>
    </source>
</evidence>
<dbReference type="GO" id="GO:0004067">
    <property type="term" value="F:asparaginase activity"/>
    <property type="evidence" value="ECO:0007669"/>
    <property type="project" value="UniProtKB-UniRule"/>
</dbReference>
<dbReference type="Proteomes" id="UP001140453">
    <property type="component" value="Unassembled WGS sequence"/>
</dbReference>
<dbReference type="GO" id="GO:0006530">
    <property type="term" value="P:L-asparagine catabolic process"/>
    <property type="evidence" value="ECO:0007669"/>
    <property type="project" value="UniProtKB-ARBA"/>
</dbReference>
<dbReference type="PROSITE" id="PS00144">
    <property type="entry name" value="ASN_GLN_ASE_1"/>
    <property type="match status" value="1"/>
</dbReference>
<feature type="binding site" evidence="6">
    <location>
        <begin position="140"/>
        <end position="141"/>
    </location>
    <ligand>
        <name>substrate</name>
    </ligand>
</feature>
<dbReference type="Gene3D" id="3.40.50.40">
    <property type="match status" value="1"/>
</dbReference>
<feature type="binding site" evidence="6">
    <location>
        <position position="107"/>
    </location>
    <ligand>
        <name>substrate</name>
    </ligand>
</feature>